<proteinExistence type="predicted"/>
<evidence type="ECO:0000313" key="2">
    <source>
        <dbReference type="Proteomes" id="UP001457282"/>
    </source>
</evidence>
<dbReference type="Proteomes" id="UP001457282">
    <property type="component" value="Unassembled WGS sequence"/>
</dbReference>
<name>A0AAW1WY28_RUBAR</name>
<reference evidence="1 2" key="1">
    <citation type="journal article" date="2023" name="G3 (Bethesda)">
        <title>A chromosome-length genome assembly and annotation of blackberry (Rubus argutus, cv. 'Hillquist').</title>
        <authorList>
            <person name="Bruna T."/>
            <person name="Aryal R."/>
            <person name="Dudchenko O."/>
            <person name="Sargent D.J."/>
            <person name="Mead D."/>
            <person name="Buti M."/>
            <person name="Cavallini A."/>
            <person name="Hytonen T."/>
            <person name="Andres J."/>
            <person name="Pham M."/>
            <person name="Weisz D."/>
            <person name="Mascagni F."/>
            <person name="Usai G."/>
            <person name="Natali L."/>
            <person name="Bassil N."/>
            <person name="Fernandez G.E."/>
            <person name="Lomsadze A."/>
            <person name="Armour M."/>
            <person name="Olukolu B."/>
            <person name="Poorten T."/>
            <person name="Britton C."/>
            <person name="Davik J."/>
            <person name="Ashrafi H."/>
            <person name="Aiden E.L."/>
            <person name="Borodovsky M."/>
            <person name="Worthington M."/>
        </authorList>
    </citation>
    <scope>NUCLEOTIDE SEQUENCE [LARGE SCALE GENOMIC DNA]</scope>
    <source>
        <strain evidence="1">PI 553951</strain>
    </source>
</reference>
<accession>A0AAW1WY28</accession>
<dbReference type="AlphaFoldDB" id="A0AAW1WY28"/>
<sequence>MEVLKVHCNHQLSLPPSHLHYKAKPSWDFCRRCFQFITVVAHPARTPSPPIIDVSKLLSLVHGAIGNPAAAANLSSHELITAAIKPRPDRPAFQRGVDSISSAADCRSSSAI</sequence>
<gene>
    <name evidence="1" type="ORF">M0R45_026139</name>
</gene>
<keyword evidence="2" id="KW-1185">Reference proteome</keyword>
<organism evidence="1 2">
    <name type="scientific">Rubus argutus</name>
    <name type="common">Southern blackberry</name>
    <dbReference type="NCBI Taxonomy" id="59490"/>
    <lineage>
        <taxon>Eukaryota</taxon>
        <taxon>Viridiplantae</taxon>
        <taxon>Streptophyta</taxon>
        <taxon>Embryophyta</taxon>
        <taxon>Tracheophyta</taxon>
        <taxon>Spermatophyta</taxon>
        <taxon>Magnoliopsida</taxon>
        <taxon>eudicotyledons</taxon>
        <taxon>Gunneridae</taxon>
        <taxon>Pentapetalae</taxon>
        <taxon>rosids</taxon>
        <taxon>fabids</taxon>
        <taxon>Rosales</taxon>
        <taxon>Rosaceae</taxon>
        <taxon>Rosoideae</taxon>
        <taxon>Rosoideae incertae sedis</taxon>
        <taxon>Rubus</taxon>
    </lineage>
</organism>
<comment type="caution">
    <text evidence="1">The sequence shown here is derived from an EMBL/GenBank/DDBJ whole genome shotgun (WGS) entry which is preliminary data.</text>
</comment>
<protein>
    <submittedName>
        <fullName evidence="1">Uncharacterized protein</fullName>
    </submittedName>
</protein>
<evidence type="ECO:0000313" key="1">
    <source>
        <dbReference type="EMBL" id="KAK9929029.1"/>
    </source>
</evidence>
<dbReference type="EMBL" id="JBEDUW010000005">
    <property type="protein sequence ID" value="KAK9929029.1"/>
    <property type="molecule type" value="Genomic_DNA"/>
</dbReference>